<evidence type="ECO:0000313" key="1">
    <source>
        <dbReference type="EMBL" id="WZE63412.1"/>
    </source>
</evidence>
<reference evidence="1" key="1">
    <citation type="submission" date="2023-10" db="EMBL/GenBank/DDBJ databases">
        <title>Two new lytic phages for Micrococcus sp. strain 1402.</title>
        <authorList>
            <person name="Petrzik K."/>
        </authorList>
    </citation>
    <scope>NUCLEOTIDE SEQUENCE</scope>
</reference>
<proteinExistence type="predicted"/>
<accession>A0AAU6R637</accession>
<name>A0AAU6R637_9CAUD</name>
<sequence length="75" mass="8747">MAKLILGEKPDIQVRSFKHTLSAEFIARVDPVELESVLDAKARNERVPEEATKMVWYDPAIDATVYSWRWWEVTI</sequence>
<dbReference type="EMBL" id="OR756648">
    <property type="protein sequence ID" value="WZE63412.1"/>
    <property type="molecule type" value="Genomic_DNA"/>
</dbReference>
<protein>
    <submittedName>
        <fullName evidence="1">Uncharacterized protein</fullName>
    </submittedName>
</protein>
<organism evidence="1">
    <name type="scientific">Micrococcus phage Olihed</name>
    <dbReference type="NCBI Taxonomy" id="3092209"/>
    <lineage>
        <taxon>Viruses</taxon>
        <taxon>Duplodnaviria</taxon>
        <taxon>Heunggongvirae</taxon>
        <taxon>Uroviricota</taxon>
        <taxon>Caudoviricetes</taxon>
    </lineage>
</organism>